<dbReference type="Pfam" id="PF00557">
    <property type="entry name" value="Peptidase_M24"/>
    <property type="match status" value="1"/>
</dbReference>
<dbReference type="Proteomes" id="UP000324233">
    <property type="component" value="Chromosome"/>
</dbReference>
<dbReference type="KEGG" id="agv:OJF2_69010"/>
<dbReference type="GO" id="GO:0046872">
    <property type="term" value="F:metal ion binding"/>
    <property type="evidence" value="ECO:0007669"/>
    <property type="project" value="UniProtKB-KW"/>
</dbReference>
<evidence type="ECO:0000256" key="1">
    <source>
        <dbReference type="ARBA" id="ARBA00022670"/>
    </source>
</evidence>
<comment type="similarity">
    <text evidence="5">Belongs to the peptidase M24B family.</text>
</comment>
<dbReference type="InterPro" id="IPR001131">
    <property type="entry name" value="Peptidase_M24B_aminopep-P_CS"/>
</dbReference>
<gene>
    <name evidence="8" type="ORF">OJF2_69010</name>
</gene>
<dbReference type="RefSeq" id="WP_148597758.1">
    <property type="nucleotide sequence ID" value="NZ_CP042997.1"/>
</dbReference>
<dbReference type="Pfam" id="PF01321">
    <property type="entry name" value="Creatinase_N"/>
    <property type="match status" value="1"/>
</dbReference>
<dbReference type="EMBL" id="CP042997">
    <property type="protein sequence ID" value="QEH38303.1"/>
    <property type="molecule type" value="Genomic_DNA"/>
</dbReference>
<name>A0A5B9WCT1_9BACT</name>
<dbReference type="InterPro" id="IPR000587">
    <property type="entry name" value="Creatinase_N"/>
</dbReference>
<keyword evidence="4" id="KW-0482">Metalloprotease</keyword>
<dbReference type="SUPFAM" id="SSF55920">
    <property type="entry name" value="Creatinase/aminopeptidase"/>
    <property type="match status" value="1"/>
</dbReference>
<dbReference type="GO" id="GO:0008237">
    <property type="term" value="F:metallopeptidase activity"/>
    <property type="evidence" value="ECO:0007669"/>
    <property type="project" value="UniProtKB-KW"/>
</dbReference>
<keyword evidence="9" id="KW-1185">Reference proteome</keyword>
<feature type="domain" description="Creatinase N-terminal" evidence="7">
    <location>
        <begin position="7"/>
        <end position="137"/>
    </location>
</feature>
<dbReference type="PROSITE" id="PS00491">
    <property type="entry name" value="PROLINE_PEPTIDASE"/>
    <property type="match status" value="1"/>
</dbReference>
<reference evidence="8 9" key="1">
    <citation type="submission" date="2019-08" db="EMBL/GenBank/DDBJ databases">
        <title>Deep-cultivation of Planctomycetes and their phenomic and genomic characterization uncovers novel biology.</title>
        <authorList>
            <person name="Wiegand S."/>
            <person name="Jogler M."/>
            <person name="Boedeker C."/>
            <person name="Pinto D."/>
            <person name="Vollmers J."/>
            <person name="Rivas-Marin E."/>
            <person name="Kohn T."/>
            <person name="Peeters S.H."/>
            <person name="Heuer A."/>
            <person name="Rast P."/>
            <person name="Oberbeckmann S."/>
            <person name="Bunk B."/>
            <person name="Jeske O."/>
            <person name="Meyerdierks A."/>
            <person name="Storesund J.E."/>
            <person name="Kallscheuer N."/>
            <person name="Luecker S."/>
            <person name="Lage O.M."/>
            <person name="Pohl T."/>
            <person name="Merkel B.J."/>
            <person name="Hornburger P."/>
            <person name="Mueller R.-W."/>
            <person name="Bruemmer F."/>
            <person name="Labrenz M."/>
            <person name="Spormann A.M."/>
            <person name="Op den Camp H."/>
            <person name="Overmann J."/>
            <person name="Amann R."/>
            <person name="Jetten M.S.M."/>
            <person name="Mascher T."/>
            <person name="Medema M.H."/>
            <person name="Devos D.P."/>
            <person name="Kaster A.-K."/>
            <person name="Ovreas L."/>
            <person name="Rohde M."/>
            <person name="Galperin M.Y."/>
            <person name="Jogler C."/>
        </authorList>
    </citation>
    <scope>NUCLEOTIDE SEQUENCE [LARGE SCALE GENOMIC DNA]</scope>
    <source>
        <strain evidence="8 9">OJF2</strain>
    </source>
</reference>
<dbReference type="InterPro" id="IPR029149">
    <property type="entry name" value="Creatin/AminoP/Spt16_N"/>
</dbReference>
<sequence length="366" mass="39795">MERIPRRRESLRRKLAEGDLDALLVTSETNVSYLSGFTGDSSVMLLGRDGDGDVILSDGRFTTQIEQECPGLTAIIRPATQTMVQAVAEAAKARGIRRLGFESAALTVAEFDKLREALKEDAALRPTAELVEDLRQIKDESEVAAIREAIAFAEGAFTAVRAGLKPGMTEKQAADRIESEMRRLGATGASFPPIVAVGLRAALPHARPTEGAKIGDAPFVLIDWGATGRPYKSDLTRMVVTGKVTPEFETVYRTVLEAQERAIRSIRPGARAHDVDAEARSVIEDAGFGRFFDHGLGHGVGMEIHEAPRLRRQSETLLKPGMIFTVEPGIYLPEWGGVRIEDDVLVTPEGCEVLSHLPKAIDTVCL</sequence>
<organism evidence="8 9">
    <name type="scientific">Aquisphaera giovannonii</name>
    <dbReference type="NCBI Taxonomy" id="406548"/>
    <lineage>
        <taxon>Bacteria</taxon>
        <taxon>Pseudomonadati</taxon>
        <taxon>Planctomycetota</taxon>
        <taxon>Planctomycetia</taxon>
        <taxon>Isosphaerales</taxon>
        <taxon>Isosphaeraceae</taxon>
        <taxon>Aquisphaera</taxon>
    </lineage>
</organism>
<evidence type="ECO:0000313" key="9">
    <source>
        <dbReference type="Proteomes" id="UP000324233"/>
    </source>
</evidence>
<evidence type="ECO:0000313" key="8">
    <source>
        <dbReference type="EMBL" id="QEH38303.1"/>
    </source>
</evidence>
<feature type="domain" description="Peptidase M24" evidence="6">
    <location>
        <begin position="145"/>
        <end position="348"/>
    </location>
</feature>
<evidence type="ECO:0000256" key="2">
    <source>
        <dbReference type="ARBA" id="ARBA00022723"/>
    </source>
</evidence>
<keyword evidence="1" id="KW-0645">Protease</keyword>
<dbReference type="AlphaFoldDB" id="A0A5B9WCT1"/>
<dbReference type="EC" id="3.4.-.-" evidence="8"/>
<evidence type="ECO:0000259" key="7">
    <source>
        <dbReference type="Pfam" id="PF01321"/>
    </source>
</evidence>
<dbReference type="CDD" id="cd01092">
    <property type="entry name" value="APP-like"/>
    <property type="match status" value="1"/>
</dbReference>
<dbReference type="PANTHER" id="PTHR46112">
    <property type="entry name" value="AMINOPEPTIDASE"/>
    <property type="match status" value="1"/>
</dbReference>
<accession>A0A5B9WCT1</accession>
<proteinExistence type="inferred from homology"/>
<dbReference type="OrthoDB" id="9806388at2"/>
<evidence type="ECO:0000256" key="3">
    <source>
        <dbReference type="ARBA" id="ARBA00022801"/>
    </source>
</evidence>
<dbReference type="InterPro" id="IPR050659">
    <property type="entry name" value="Peptidase_M24B"/>
</dbReference>
<dbReference type="SUPFAM" id="SSF53092">
    <property type="entry name" value="Creatinase/prolidase N-terminal domain"/>
    <property type="match status" value="1"/>
</dbReference>
<dbReference type="PANTHER" id="PTHR46112:SF3">
    <property type="entry name" value="AMINOPEPTIDASE YPDF"/>
    <property type="match status" value="1"/>
</dbReference>
<evidence type="ECO:0000256" key="4">
    <source>
        <dbReference type="ARBA" id="ARBA00023049"/>
    </source>
</evidence>
<dbReference type="Gene3D" id="3.90.230.10">
    <property type="entry name" value="Creatinase/methionine aminopeptidase superfamily"/>
    <property type="match status" value="1"/>
</dbReference>
<dbReference type="InterPro" id="IPR036005">
    <property type="entry name" value="Creatinase/aminopeptidase-like"/>
</dbReference>
<dbReference type="InterPro" id="IPR000994">
    <property type="entry name" value="Pept_M24"/>
</dbReference>
<dbReference type="Gene3D" id="3.40.350.10">
    <property type="entry name" value="Creatinase/prolidase N-terminal domain"/>
    <property type="match status" value="1"/>
</dbReference>
<evidence type="ECO:0000256" key="5">
    <source>
        <dbReference type="RuleBase" id="RU000590"/>
    </source>
</evidence>
<keyword evidence="3 8" id="KW-0378">Hydrolase</keyword>
<protein>
    <submittedName>
        <fullName evidence="8">Putative peptidase</fullName>
        <ecNumber evidence="8">3.4.-.-</ecNumber>
    </submittedName>
</protein>
<keyword evidence="2 5" id="KW-0479">Metal-binding</keyword>
<dbReference type="GO" id="GO:0006508">
    <property type="term" value="P:proteolysis"/>
    <property type="evidence" value="ECO:0007669"/>
    <property type="project" value="UniProtKB-KW"/>
</dbReference>
<evidence type="ECO:0000259" key="6">
    <source>
        <dbReference type="Pfam" id="PF00557"/>
    </source>
</evidence>